<dbReference type="PROSITE" id="PS51318">
    <property type="entry name" value="TAT"/>
    <property type="match status" value="1"/>
</dbReference>
<organism evidence="4 5">
    <name type="scientific">Sinomonas halotolerans</name>
    <dbReference type="NCBI Taxonomy" id="1644133"/>
    <lineage>
        <taxon>Bacteria</taxon>
        <taxon>Bacillati</taxon>
        <taxon>Actinomycetota</taxon>
        <taxon>Actinomycetes</taxon>
        <taxon>Micrococcales</taxon>
        <taxon>Micrococcaceae</taxon>
        <taxon>Sinomonas</taxon>
    </lineage>
</organism>
<evidence type="ECO:0000259" key="3">
    <source>
        <dbReference type="Pfam" id="PF07510"/>
    </source>
</evidence>
<dbReference type="InterPro" id="IPR011089">
    <property type="entry name" value="GmrSD_C"/>
</dbReference>
<evidence type="ECO:0000256" key="1">
    <source>
        <dbReference type="SAM" id="MobiDB-lite"/>
    </source>
</evidence>
<dbReference type="EMBL" id="JBDFRB010000008">
    <property type="protein sequence ID" value="MEN2745017.1"/>
    <property type="molecule type" value="Genomic_DNA"/>
</dbReference>
<reference evidence="4 5" key="1">
    <citation type="submission" date="2024-05" db="EMBL/GenBank/DDBJ databases">
        <title>Sinomonas sp. nov., isolated from a waste landfill.</title>
        <authorList>
            <person name="Zhao Y."/>
        </authorList>
    </citation>
    <scope>NUCLEOTIDE SEQUENCE [LARGE SCALE GENOMIC DNA]</scope>
    <source>
        <strain evidence="4 5">CCTCC AB2014300</strain>
    </source>
</reference>
<sequence>MPDLPSLLHPRPTARQRVLAASAWLAAALAAFGIGTVATPPAHAASSPSSVYTAPNPQPAYGATASEVLATLEVKGRAPKTGYERSQFGSGWVDVDRNGCDTRNDMLNRDLTGIVYVNSVPCKVASGTLADPYTATTIAFLRGTTTSDDVQIDHVVALSDAWQKGAQQLTYEQRVAFANDPLNLQSTDGPTNQQKGDGDAATWLPPSRAFRCEYVARQISVKATYELWVTQAEHDAMALILTDCPGQPAPTNQTSPDAALEPAPEPQPASELPLVTPGAYCSTEGALGVSSTGVVYTCKTSETDARLRWRQ</sequence>
<dbReference type="RefSeq" id="WP_345885372.1">
    <property type="nucleotide sequence ID" value="NZ_JBDFRB010000008.1"/>
</dbReference>
<evidence type="ECO:0000256" key="2">
    <source>
        <dbReference type="SAM" id="SignalP"/>
    </source>
</evidence>
<dbReference type="InterPro" id="IPR006311">
    <property type="entry name" value="TAT_signal"/>
</dbReference>
<dbReference type="Proteomes" id="UP001422074">
    <property type="component" value="Unassembled WGS sequence"/>
</dbReference>
<keyword evidence="4" id="KW-0255">Endonuclease</keyword>
<feature type="region of interest" description="Disordered" evidence="1">
    <location>
        <begin position="245"/>
        <end position="271"/>
    </location>
</feature>
<name>A0ABU9X0P7_9MICC</name>
<dbReference type="Pfam" id="PF07510">
    <property type="entry name" value="GmrSD_C"/>
    <property type="match status" value="1"/>
</dbReference>
<keyword evidence="2" id="KW-0732">Signal</keyword>
<gene>
    <name evidence="4" type="ORF">ABCQ75_10770</name>
</gene>
<proteinExistence type="predicted"/>
<evidence type="ECO:0000313" key="5">
    <source>
        <dbReference type="Proteomes" id="UP001422074"/>
    </source>
</evidence>
<comment type="caution">
    <text evidence="4">The sequence shown here is derived from an EMBL/GenBank/DDBJ whole genome shotgun (WGS) entry which is preliminary data.</text>
</comment>
<feature type="chain" id="PRO_5046277165" evidence="2">
    <location>
        <begin position="45"/>
        <end position="311"/>
    </location>
</feature>
<keyword evidence="5" id="KW-1185">Reference proteome</keyword>
<dbReference type="PANTHER" id="PTHR24094">
    <property type="entry name" value="SECRETED PROTEIN"/>
    <property type="match status" value="1"/>
</dbReference>
<protein>
    <submittedName>
        <fullName evidence="4">HNH endonuclease family protein</fullName>
    </submittedName>
</protein>
<evidence type="ECO:0000313" key="4">
    <source>
        <dbReference type="EMBL" id="MEN2745017.1"/>
    </source>
</evidence>
<accession>A0ABU9X0P7</accession>
<dbReference type="GO" id="GO:0004519">
    <property type="term" value="F:endonuclease activity"/>
    <property type="evidence" value="ECO:0007669"/>
    <property type="project" value="UniProtKB-KW"/>
</dbReference>
<keyword evidence="4" id="KW-0540">Nuclease</keyword>
<dbReference type="PANTHER" id="PTHR24094:SF15">
    <property type="entry name" value="AMP-DEPENDENT SYNTHETASE_LIGASE DOMAIN-CONTAINING PROTEIN-RELATED"/>
    <property type="match status" value="1"/>
</dbReference>
<feature type="compositionally biased region" description="Low complexity" evidence="1">
    <location>
        <begin position="256"/>
        <end position="271"/>
    </location>
</feature>
<keyword evidence="4" id="KW-0378">Hydrolase</keyword>
<feature type="signal peptide" evidence="2">
    <location>
        <begin position="1"/>
        <end position="44"/>
    </location>
</feature>
<feature type="domain" description="GmrSD restriction endonucleases C-terminal" evidence="3">
    <location>
        <begin position="101"/>
        <end position="238"/>
    </location>
</feature>